<keyword evidence="3" id="KW-1185">Reference proteome</keyword>
<dbReference type="InterPro" id="IPR011249">
    <property type="entry name" value="Metalloenz_LuxS/M16"/>
</dbReference>
<accession>A0ABW0LFT3</accession>
<dbReference type="RefSeq" id="WP_382347505.1">
    <property type="nucleotide sequence ID" value="NZ_JBHSMC010000001.1"/>
</dbReference>
<evidence type="ECO:0000313" key="3">
    <source>
        <dbReference type="Proteomes" id="UP001596147"/>
    </source>
</evidence>
<dbReference type="NCBIfam" id="NF047422">
    <property type="entry name" value="YfmF_fam"/>
    <property type="match status" value="1"/>
</dbReference>
<comment type="caution">
    <text evidence="2">The sequence shown here is derived from an EMBL/GenBank/DDBJ whole genome shotgun (WGS) entry which is preliminary data.</text>
</comment>
<name>A0ABW0LFT3_9BACI</name>
<dbReference type="Proteomes" id="UP001596147">
    <property type="component" value="Unassembled WGS sequence"/>
</dbReference>
<feature type="domain" description="Peptidase M16 C-terminal" evidence="1">
    <location>
        <begin position="185"/>
        <end position="357"/>
    </location>
</feature>
<dbReference type="EMBL" id="JBHSMC010000001">
    <property type="protein sequence ID" value="MFC5463701.1"/>
    <property type="molecule type" value="Genomic_DNA"/>
</dbReference>
<sequence length="425" mass="48942">MNLGNEQIIEKSGYTLHVIPTEKYKTNTLMWRMKAPLDAESVTSRALLPYVLQSNTKNYPSTGEFRSYLDDLYGASFYVNLSKKGEFHVIDFILEIANEKYLQDKNPLLQRAMELFREVLLNPNVTNDAFDARTMEKEKRNLKQRIQAVFDDKMRYASVRLVQEMCKGEPYELPQHGLIEKVDEITNESLYHYYKKAFAEDEMDFYIIGDVDVTDVENYCSSFQFENRPNTKVTNRNSNQISEIKEIKETQDLKQGKLNLGCRTNITYGDPDYFALQMFNGIFGGFPHSKLFVNVREKESLAYYAASRVESHKGLLMIMSGIDNQNYDKAVSIIKEQLESMRQGSFTDQDIDQTKAVLKNQFLETNDSARGLIELLYHNIVADSNVSLQDWIDKINSTTKEEIVSVANKVELDTIYFLAGKGGDQ</sequence>
<dbReference type="Gene3D" id="3.30.830.10">
    <property type="entry name" value="Metalloenzyme, LuxS/M16 peptidase-like"/>
    <property type="match status" value="2"/>
</dbReference>
<dbReference type="InterPro" id="IPR007863">
    <property type="entry name" value="Peptidase_M16_C"/>
</dbReference>
<evidence type="ECO:0000313" key="2">
    <source>
        <dbReference type="EMBL" id="MFC5463701.1"/>
    </source>
</evidence>
<protein>
    <submittedName>
        <fullName evidence="2">EF-P 5-aminopentanol modification-associated protein YfmF</fullName>
    </submittedName>
</protein>
<dbReference type="InterPro" id="IPR050361">
    <property type="entry name" value="MPP/UQCRC_Complex"/>
</dbReference>
<dbReference type="Pfam" id="PF05193">
    <property type="entry name" value="Peptidase_M16_C"/>
    <property type="match status" value="1"/>
</dbReference>
<gene>
    <name evidence="2" type="primary">yfmF</name>
    <name evidence="2" type="ORF">ACFPM4_02905</name>
</gene>
<dbReference type="PANTHER" id="PTHR11851:SF186">
    <property type="entry name" value="INACTIVE METALLOPROTEASE YMFF-RELATED"/>
    <property type="match status" value="1"/>
</dbReference>
<dbReference type="SUPFAM" id="SSF63411">
    <property type="entry name" value="LuxS/MPP-like metallohydrolase"/>
    <property type="match status" value="2"/>
</dbReference>
<dbReference type="PANTHER" id="PTHR11851">
    <property type="entry name" value="METALLOPROTEASE"/>
    <property type="match status" value="1"/>
</dbReference>
<reference evidence="3" key="1">
    <citation type="journal article" date="2019" name="Int. J. Syst. Evol. Microbiol.">
        <title>The Global Catalogue of Microorganisms (GCM) 10K type strain sequencing project: providing services to taxonomists for standard genome sequencing and annotation.</title>
        <authorList>
            <consortium name="The Broad Institute Genomics Platform"/>
            <consortium name="The Broad Institute Genome Sequencing Center for Infectious Disease"/>
            <person name="Wu L."/>
            <person name="Ma J."/>
        </authorList>
    </citation>
    <scope>NUCLEOTIDE SEQUENCE [LARGE SCALE GENOMIC DNA]</scope>
    <source>
        <strain evidence="3">CGMCC 1.12237</strain>
    </source>
</reference>
<proteinExistence type="predicted"/>
<organism evidence="2 3">
    <name type="scientific">Lederbergia graminis</name>
    <dbReference type="NCBI Taxonomy" id="735518"/>
    <lineage>
        <taxon>Bacteria</taxon>
        <taxon>Bacillati</taxon>
        <taxon>Bacillota</taxon>
        <taxon>Bacilli</taxon>
        <taxon>Bacillales</taxon>
        <taxon>Bacillaceae</taxon>
        <taxon>Lederbergia</taxon>
    </lineage>
</organism>
<evidence type="ECO:0000259" key="1">
    <source>
        <dbReference type="Pfam" id="PF05193"/>
    </source>
</evidence>